<feature type="transmembrane region" description="Helical" evidence="5">
    <location>
        <begin position="316"/>
        <end position="335"/>
    </location>
</feature>
<dbReference type="EMBL" id="DQSV01000048">
    <property type="protein sequence ID" value="HIP17133.1"/>
    <property type="molecule type" value="Genomic_DNA"/>
</dbReference>
<feature type="transmembrane region" description="Helical" evidence="5">
    <location>
        <begin position="104"/>
        <end position="135"/>
    </location>
</feature>
<dbReference type="InterPro" id="IPR004837">
    <property type="entry name" value="NaCa_Exmemb"/>
</dbReference>
<feature type="transmembrane region" description="Helical" evidence="5">
    <location>
        <begin position="31"/>
        <end position="58"/>
    </location>
</feature>
<feature type="transmembrane region" description="Helical" evidence="5">
    <location>
        <begin position="156"/>
        <end position="176"/>
    </location>
</feature>
<gene>
    <name evidence="7" type="ORF">EYG76_02380</name>
</gene>
<dbReference type="Pfam" id="PF01699">
    <property type="entry name" value="Na_Ca_ex"/>
    <property type="match status" value="2"/>
</dbReference>
<dbReference type="GO" id="GO:0005886">
    <property type="term" value="C:plasma membrane"/>
    <property type="evidence" value="ECO:0007669"/>
    <property type="project" value="TreeGrafter"/>
</dbReference>
<dbReference type="InterPro" id="IPR044880">
    <property type="entry name" value="NCX_ion-bd_dom_sf"/>
</dbReference>
<feature type="domain" description="Sodium/calcium exchanger membrane region" evidence="6">
    <location>
        <begin position="161"/>
        <end position="333"/>
    </location>
</feature>
<keyword evidence="4 5" id="KW-0472">Membrane</keyword>
<name>A0A832YU77_9EURY</name>
<reference evidence="7" key="1">
    <citation type="journal article" date="2020" name="ISME J.">
        <title>Gammaproteobacteria mediating utilization of methyl-, sulfur- and petroleum organic compounds in deep ocean hydrothermal plumes.</title>
        <authorList>
            <person name="Zhou Z."/>
            <person name="Liu Y."/>
            <person name="Pan J."/>
            <person name="Cron B.R."/>
            <person name="Toner B.M."/>
            <person name="Anantharaman K."/>
            <person name="Breier J.A."/>
            <person name="Dick G.J."/>
            <person name="Li M."/>
        </authorList>
    </citation>
    <scope>NUCLEOTIDE SEQUENCE</scope>
    <source>
        <strain evidence="7">SZUA-1385</strain>
    </source>
</reference>
<dbReference type="PANTHER" id="PTHR10846:SF8">
    <property type="entry name" value="INNER MEMBRANE PROTEIN YRBG"/>
    <property type="match status" value="1"/>
</dbReference>
<protein>
    <submittedName>
        <fullName evidence="7">Calcium/sodium antiporter</fullName>
    </submittedName>
</protein>
<organism evidence="7 8">
    <name type="scientific">Methanothermococcus okinawensis</name>
    <dbReference type="NCBI Taxonomy" id="155863"/>
    <lineage>
        <taxon>Archaea</taxon>
        <taxon>Methanobacteriati</taxon>
        <taxon>Methanobacteriota</taxon>
        <taxon>Methanomada group</taxon>
        <taxon>Methanococci</taxon>
        <taxon>Methanococcales</taxon>
        <taxon>Methanococcaceae</taxon>
        <taxon>Methanothermococcus</taxon>
    </lineage>
</organism>
<accession>A0A832YU77</accession>
<evidence type="ECO:0000256" key="4">
    <source>
        <dbReference type="ARBA" id="ARBA00023136"/>
    </source>
</evidence>
<evidence type="ECO:0000256" key="2">
    <source>
        <dbReference type="ARBA" id="ARBA00022692"/>
    </source>
</evidence>
<dbReference type="AlphaFoldDB" id="A0A832YU77"/>
<comment type="caution">
    <text evidence="7">The sequence shown here is derived from an EMBL/GenBank/DDBJ whole genome shotgun (WGS) entry which is preliminary data.</text>
</comment>
<feature type="domain" description="Sodium/calcium exchanger membrane region" evidence="6">
    <location>
        <begin position="2"/>
        <end position="135"/>
    </location>
</feature>
<evidence type="ECO:0000313" key="7">
    <source>
        <dbReference type="EMBL" id="HIP17133.1"/>
    </source>
</evidence>
<proteinExistence type="predicted"/>
<dbReference type="PANTHER" id="PTHR10846">
    <property type="entry name" value="SODIUM/POTASSIUM/CALCIUM EXCHANGER"/>
    <property type="match status" value="1"/>
</dbReference>
<evidence type="ECO:0000256" key="3">
    <source>
        <dbReference type="ARBA" id="ARBA00022989"/>
    </source>
</evidence>
<dbReference type="InterPro" id="IPR004481">
    <property type="entry name" value="K/Na/Ca-exchanger"/>
</dbReference>
<comment type="subcellular location">
    <subcellularLocation>
        <location evidence="1">Membrane</location>
        <topology evidence="1">Multi-pass membrane protein</topology>
    </subcellularLocation>
</comment>
<dbReference type="Gene3D" id="1.20.1420.30">
    <property type="entry name" value="NCX, central ion-binding region"/>
    <property type="match status" value="1"/>
</dbReference>
<evidence type="ECO:0000256" key="5">
    <source>
        <dbReference type="SAM" id="Phobius"/>
    </source>
</evidence>
<dbReference type="GO" id="GO:0005262">
    <property type="term" value="F:calcium channel activity"/>
    <property type="evidence" value="ECO:0007669"/>
    <property type="project" value="TreeGrafter"/>
</dbReference>
<evidence type="ECO:0000256" key="1">
    <source>
        <dbReference type="ARBA" id="ARBA00004141"/>
    </source>
</evidence>
<evidence type="ECO:0000313" key="8">
    <source>
        <dbReference type="Proteomes" id="UP000605144"/>
    </source>
</evidence>
<dbReference type="NCBIfam" id="TIGR00367">
    <property type="entry name" value="calcium/sodium antiporter"/>
    <property type="match status" value="1"/>
</dbReference>
<dbReference type="GO" id="GO:0008273">
    <property type="term" value="F:calcium, potassium:sodium antiporter activity"/>
    <property type="evidence" value="ECO:0007669"/>
    <property type="project" value="TreeGrafter"/>
</dbReference>
<dbReference type="Proteomes" id="UP000605144">
    <property type="component" value="Unassembled WGS sequence"/>
</dbReference>
<sequence>MVMVLIGIGLLNYGSDWFVIGSSKIAKYFNVSNFVIGATVIAFGTSLPEIITSIYAVYTGSPMIAIGTSLGSCITNIGFVLGICAILSPIIIKHRSILKNSHIYLIYSIILTILGYDGFNIIDGFIMFILFLGYFGHTIKKGRRISVDEEINCENISLPLALLITIIGLLGVLIGSKLFVDGAKDVALLLGISDKIIGFTLVAFGTSLPEAVVSITAIRKKLGDIVIGNIIGSNMANIGCALALSSMISYIPPTNFELFINLLLVTIMVGYMSKGVIFNGVLSKIKNRPLKKDNNDSTTSDSVGVSHNKYLKINRIEGLSLLIIYLIYVLIVTNII</sequence>
<feature type="transmembrane region" description="Helical" evidence="5">
    <location>
        <begin position="70"/>
        <end position="92"/>
    </location>
</feature>
<feature type="transmembrane region" description="Helical" evidence="5">
    <location>
        <begin position="230"/>
        <end position="252"/>
    </location>
</feature>
<feature type="transmembrane region" description="Helical" evidence="5">
    <location>
        <begin position="196"/>
        <end position="218"/>
    </location>
</feature>
<dbReference type="GO" id="GO:0006874">
    <property type="term" value="P:intracellular calcium ion homeostasis"/>
    <property type="evidence" value="ECO:0007669"/>
    <property type="project" value="TreeGrafter"/>
</dbReference>
<keyword evidence="2 5" id="KW-0812">Transmembrane</keyword>
<evidence type="ECO:0000259" key="6">
    <source>
        <dbReference type="Pfam" id="PF01699"/>
    </source>
</evidence>
<keyword evidence="3 5" id="KW-1133">Transmembrane helix</keyword>
<feature type="transmembrane region" description="Helical" evidence="5">
    <location>
        <begin position="258"/>
        <end position="282"/>
    </location>
</feature>